<reference evidence="2" key="1">
    <citation type="submission" date="2021-08" db="EMBL/GenBank/DDBJ databases">
        <title>WGS assembly of Ceratopteris richardii.</title>
        <authorList>
            <person name="Marchant D.B."/>
            <person name="Chen G."/>
            <person name="Jenkins J."/>
            <person name="Shu S."/>
            <person name="Leebens-Mack J."/>
            <person name="Grimwood J."/>
            <person name="Schmutz J."/>
            <person name="Soltis P."/>
            <person name="Soltis D."/>
            <person name="Chen Z.-H."/>
        </authorList>
    </citation>
    <scope>NUCLEOTIDE SEQUENCE</scope>
    <source>
        <strain evidence="2">Whitten #5841</strain>
        <tissue evidence="2">Leaf</tissue>
    </source>
</reference>
<comment type="caution">
    <text evidence="2">The sequence shown here is derived from an EMBL/GenBank/DDBJ whole genome shotgun (WGS) entry which is preliminary data.</text>
</comment>
<gene>
    <name evidence="2" type="ORF">KP509_04G054800</name>
</gene>
<dbReference type="AlphaFoldDB" id="A0A8T2USU7"/>
<proteinExistence type="predicted"/>
<accession>A0A8T2USU7</accession>
<dbReference type="Proteomes" id="UP000825935">
    <property type="component" value="Chromosome 4"/>
</dbReference>
<keyword evidence="1" id="KW-0732">Signal</keyword>
<feature type="chain" id="PRO_5035744159" evidence="1">
    <location>
        <begin position="25"/>
        <end position="46"/>
    </location>
</feature>
<sequence length="46" mass="5079">MERSSAAMALLIKVLLLLIQDNAPFFSSAKLGPLHGHLYRCIVLNI</sequence>
<organism evidence="2 3">
    <name type="scientific">Ceratopteris richardii</name>
    <name type="common">Triangle waterfern</name>
    <dbReference type="NCBI Taxonomy" id="49495"/>
    <lineage>
        <taxon>Eukaryota</taxon>
        <taxon>Viridiplantae</taxon>
        <taxon>Streptophyta</taxon>
        <taxon>Embryophyta</taxon>
        <taxon>Tracheophyta</taxon>
        <taxon>Polypodiopsida</taxon>
        <taxon>Polypodiidae</taxon>
        <taxon>Polypodiales</taxon>
        <taxon>Pteridineae</taxon>
        <taxon>Pteridaceae</taxon>
        <taxon>Parkerioideae</taxon>
        <taxon>Ceratopteris</taxon>
    </lineage>
</organism>
<evidence type="ECO:0000313" key="2">
    <source>
        <dbReference type="EMBL" id="KAH7439301.1"/>
    </source>
</evidence>
<keyword evidence="3" id="KW-1185">Reference proteome</keyword>
<evidence type="ECO:0000313" key="3">
    <source>
        <dbReference type="Proteomes" id="UP000825935"/>
    </source>
</evidence>
<evidence type="ECO:0000256" key="1">
    <source>
        <dbReference type="SAM" id="SignalP"/>
    </source>
</evidence>
<protein>
    <submittedName>
        <fullName evidence="2">Uncharacterized protein</fullName>
    </submittedName>
</protein>
<feature type="signal peptide" evidence="1">
    <location>
        <begin position="1"/>
        <end position="24"/>
    </location>
</feature>
<dbReference type="EMBL" id="CM035409">
    <property type="protein sequence ID" value="KAH7439301.1"/>
    <property type="molecule type" value="Genomic_DNA"/>
</dbReference>
<name>A0A8T2USU7_CERRI</name>